<dbReference type="InterPro" id="IPR008635">
    <property type="entry name" value="Coiled_stalk_dom"/>
</dbReference>
<protein>
    <submittedName>
        <fullName evidence="2">Haemagglutinin</fullName>
    </submittedName>
</protein>
<evidence type="ECO:0000313" key="2">
    <source>
        <dbReference type="EMBL" id="SSZ39873.1"/>
    </source>
</evidence>
<feature type="domain" description="Trimeric autotransporter adhesin YadA-like stalk" evidence="1">
    <location>
        <begin position="42"/>
        <end position="75"/>
    </location>
</feature>
<evidence type="ECO:0000313" key="3">
    <source>
        <dbReference type="Proteomes" id="UP000253846"/>
    </source>
</evidence>
<gene>
    <name evidence="2" type="ORF">NCTC12860_01094</name>
</gene>
<proteinExistence type="predicted"/>
<dbReference type="Pfam" id="PF05662">
    <property type="entry name" value="YadA_stalk"/>
    <property type="match status" value="1"/>
</dbReference>
<dbReference type="RefSeq" id="WP_026500602.1">
    <property type="nucleotide sequence ID" value="NZ_CACVBG010000001.1"/>
</dbReference>
<dbReference type="AlphaFoldDB" id="A0A336NEA2"/>
<dbReference type="InterPro" id="IPR011049">
    <property type="entry name" value="Serralysin-like_metalloprot_C"/>
</dbReference>
<accession>A0A336NEA2</accession>
<reference evidence="2 3" key="1">
    <citation type="submission" date="2018-06" db="EMBL/GenBank/DDBJ databases">
        <authorList>
            <consortium name="Pathogen Informatics"/>
            <person name="Doyle S."/>
        </authorList>
    </citation>
    <scope>NUCLEOTIDE SEQUENCE [LARGE SCALE GENOMIC DNA]</scope>
    <source>
        <strain evidence="2 3">NCTC12860</strain>
    </source>
</reference>
<dbReference type="Gene3D" id="6.10.250.2040">
    <property type="match status" value="1"/>
</dbReference>
<dbReference type="SUPFAM" id="SSF101967">
    <property type="entry name" value="Adhesin YadA, collagen-binding domain"/>
    <property type="match status" value="1"/>
</dbReference>
<sequence length="104" mass="11155">MANDIALKSITLGEKTKADAVGLVITDVPQITTGSINAASKKVTNIAEGNRNTDAVNFSQLKEIKEQVAVSIFVKQDTAMKHITIGKDINGDKSILRIKVINYG</sequence>
<dbReference type="EMBL" id="UFTD01000001">
    <property type="protein sequence ID" value="SSZ39873.1"/>
    <property type="molecule type" value="Genomic_DNA"/>
</dbReference>
<dbReference type="GO" id="GO:0019867">
    <property type="term" value="C:outer membrane"/>
    <property type="evidence" value="ECO:0007669"/>
    <property type="project" value="InterPro"/>
</dbReference>
<dbReference type="Proteomes" id="UP000253846">
    <property type="component" value="Unassembled WGS sequence"/>
</dbReference>
<evidence type="ECO:0000259" key="1">
    <source>
        <dbReference type="Pfam" id="PF05662"/>
    </source>
</evidence>
<dbReference type="Gene3D" id="2.20.70.140">
    <property type="match status" value="1"/>
</dbReference>
<organism evidence="2 3">
    <name type="scientific">Bartonella grahamii</name>
    <dbReference type="NCBI Taxonomy" id="33045"/>
    <lineage>
        <taxon>Bacteria</taxon>
        <taxon>Pseudomonadati</taxon>
        <taxon>Pseudomonadota</taxon>
        <taxon>Alphaproteobacteria</taxon>
        <taxon>Hyphomicrobiales</taxon>
        <taxon>Bartonellaceae</taxon>
        <taxon>Bartonella</taxon>
    </lineage>
</organism>
<name>A0A336NEA2_BARGR</name>